<dbReference type="Pfam" id="PF10996">
    <property type="entry name" value="Beta-Casp"/>
    <property type="match status" value="1"/>
</dbReference>
<dbReference type="InterPro" id="IPR036866">
    <property type="entry name" value="RibonucZ/Hydroxyglut_hydro"/>
</dbReference>
<dbReference type="PANTHER" id="PTHR11203">
    <property type="entry name" value="CLEAVAGE AND POLYADENYLATION SPECIFICITY FACTOR FAMILY MEMBER"/>
    <property type="match status" value="1"/>
</dbReference>
<dbReference type="SMART" id="SM00849">
    <property type="entry name" value="Lactamase_B"/>
    <property type="match status" value="1"/>
</dbReference>
<dbReference type="GO" id="GO:0004521">
    <property type="term" value="F:RNA endonuclease activity"/>
    <property type="evidence" value="ECO:0007669"/>
    <property type="project" value="TreeGrafter"/>
</dbReference>
<name>A0A9D1VXC8_9FIRM</name>
<dbReference type="GO" id="GO:0016787">
    <property type="term" value="F:hydrolase activity"/>
    <property type="evidence" value="ECO:0007669"/>
    <property type="project" value="UniProtKB-KW"/>
</dbReference>
<evidence type="ECO:0000313" key="5">
    <source>
        <dbReference type="EMBL" id="HIX48704.1"/>
    </source>
</evidence>
<sequence>MKLHFLGGAMEIGGSCIYLNIAGKRILMDCGIRQSGTKDPLPDFAVIQAHGGLDAILVSHAHMDHIGTLPLISKAYPDARIYMTTMSADLTRVLLYDSLKIMNYREDEIPHYTEQDVLSMLNRITPVRYQTAMQISDGFTVTFYPAGHIAGAACMNIMTDEGTVFYSGDFSSFSQRTIEGIHIPKLRPDVSIVETTYGTRLHSNRQVEERRLVSLVSECVKSRQKILIPCFALGRAQEVLLILRAAIQNGDIPAVPVYVDGMVRDINAMYTRNPTFLKNALARRILKGNEPFYTKEIQPVAPNQKRDELLAGSDPVIIVSSSGMLTGGPSAQYAQKLVSSENACIIITGYQDEESPGRQLLNLLGSSPVPGSAPGNASSEDTAAGIMLPERKLTLNGTSCPVRCRIEQVGLSAHGDKAEITALLDRLSSRRVFLVHGNEDVIHELGNELASEDFRRHVYLPECGQEYEVTLHTKRKQLSFVPTFTMQKARAFSADDAELLWDYWREHYPGKRFPVSQIAFIWYGKKITDDTVLQEMQDILLDSIYFSPNMRQLFLFETNTEEDVAGALAPKELTIQDIEAYIRKIFTGCGYRRIGYHTDAKKVLLLFDYPDSLDTEDFNRRAQQFENETGWTAAVNPSMNHSAAGSLLHTLFSDRLGKISYYSERKCYAVSLTASSENDEAAGAEFCRMTGWSLTINGHLYGKTGLAAAGAPVGCNTSPGSTAAGAGAGDPGAGISTDKKSEFIPASDSSGPIEQNLALSCIDYEFASVPGRPEKKSLKQDPHGKYIELSFLSPEIGFRSRDVIQRCADQTGWRIRIADKVNQMTLSQNAVSLCAKYGISLKKNPSYLPMEKAIALKPAAETNPETIAEIQKEFFEKTGCACTFSL</sequence>
<accession>A0A9D1VXC8</accession>
<gene>
    <name evidence="5" type="ORF">H9981_06800</name>
</gene>
<reference evidence="5" key="1">
    <citation type="journal article" date="2021" name="PeerJ">
        <title>Extensive microbial diversity within the chicken gut microbiome revealed by metagenomics and culture.</title>
        <authorList>
            <person name="Gilroy R."/>
            <person name="Ravi A."/>
            <person name="Getino M."/>
            <person name="Pursley I."/>
            <person name="Horton D.L."/>
            <person name="Alikhan N.F."/>
            <person name="Baker D."/>
            <person name="Gharbi K."/>
            <person name="Hall N."/>
            <person name="Watson M."/>
            <person name="Adriaenssens E.M."/>
            <person name="Foster-Nyarko E."/>
            <person name="Jarju S."/>
            <person name="Secka A."/>
            <person name="Antonio M."/>
            <person name="Oren A."/>
            <person name="Chaudhuri R.R."/>
            <person name="La Ragione R."/>
            <person name="Hildebrand F."/>
            <person name="Pallen M.J."/>
        </authorList>
    </citation>
    <scope>NUCLEOTIDE SEQUENCE</scope>
    <source>
        <strain evidence="5">ChiSjej5B23-15282</strain>
    </source>
</reference>
<dbReference type="Gene3D" id="3.60.15.10">
    <property type="entry name" value="Ribonuclease Z/Hydroxyacylglutathione hydrolase-like"/>
    <property type="match status" value="1"/>
</dbReference>
<dbReference type="SUPFAM" id="SSF56281">
    <property type="entry name" value="Metallo-hydrolase/oxidoreductase"/>
    <property type="match status" value="1"/>
</dbReference>
<evidence type="ECO:0000313" key="6">
    <source>
        <dbReference type="Proteomes" id="UP000824243"/>
    </source>
</evidence>
<evidence type="ECO:0000259" key="3">
    <source>
        <dbReference type="SMART" id="SM00849"/>
    </source>
</evidence>
<organism evidence="5 6">
    <name type="scientific">Candidatus Mediterraneibacter caccavium</name>
    <dbReference type="NCBI Taxonomy" id="2838661"/>
    <lineage>
        <taxon>Bacteria</taxon>
        <taxon>Bacillati</taxon>
        <taxon>Bacillota</taxon>
        <taxon>Clostridia</taxon>
        <taxon>Lachnospirales</taxon>
        <taxon>Lachnospiraceae</taxon>
        <taxon>Mediterraneibacter</taxon>
    </lineage>
</organism>
<feature type="domain" description="Metallo-beta-lactamase" evidence="3">
    <location>
        <begin position="13"/>
        <end position="231"/>
    </location>
</feature>
<dbReference type="InterPro" id="IPR001279">
    <property type="entry name" value="Metallo-B-lactamas"/>
</dbReference>
<dbReference type="EMBL" id="DXFA01000119">
    <property type="protein sequence ID" value="HIX48704.1"/>
    <property type="molecule type" value="Genomic_DNA"/>
</dbReference>
<evidence type="ECO:0000259" key="4">
    <source>
        <dbReference type="SMART" id="SM01027"/>
    </source>
</evidence>
<dbReference type="PANTHER" id="PTHR11203:SF37">
    <property type="entry name" value="INTEGRATOR COMPLEX SUBUNIT 11"/>
    <property type="match status" value="1"/>
</dbReference>
<dbReference type="Pfam" id="PF07521">
    <property type="entry name" value="RMMBL"/>
    <property type="match status" value="1"/>
</dbReference>
<dbReference type="Pfam" id="PF16661">
    <property type="entry name" value="Lactamase_B_6"/>
    <property type="match status" value="1"/>
</dbReference>
<feature type="region of interest" description="Disordered" evidence="2">
    <location>
        <begin position="722"/>
        <end position="751"/>
    </location>
</feature>
<protein>
    <submittedName>
        <fullName evidence="5">MBL fold metallo-hydrolase</fullName>
    </submittedName>
</protein>
<dbReference type="InterPro" id="IPR022712">
    <property type="entry name" value="Beta_Casp"/>
</dbReference>
<reference evidence="5" key="2">
    <citation type="submission" date="2021-04" db="EMBL/GenBank/DDBJ databases">
        <authorList>
            <person name="Gilroy R."/>
        </authorList>
    </citation>
    <scope>NUCLEOTIDE SEQUENCE</scope>
    <source>
        <strain evidence="5">ChiSjej5B23-15282</strain>
    </source>
</reference>
<dbReference type="InterPro" id="IPR011108">
    <property type="entry name" value="RMMBL"/>
</dbReference>
<dbReference type="CDD" id="cd16295">
    <property type="entry name" value="TTHA0252-CPSF-like_MBL-fold"/>
    <property type="match status" value="1"/>
</dbReference>
<dbReference type="Proteomes" id="UP000824243">
    <property type="component" value="Unassembled WGS sequence"/>
</dbReference>
<dbReference type="SMART" id="SM01027">
    <property type="entry name" value="Beta-Casp"/>
    <property type="match status" value="1"/>
</dbReference>
<dbReference type="Gene3D" id="3.40.50.10890">
    <property type="match status" value="1"/>
</dbReference>
<dbReference type="InterPro" id="IPR050698">
    <property type="entry name" value="MBL"/>
</dbReference>
<evidence type="ECO:0000256" key="2">
    <source>
        <dbReference type="SAM" id="MobiDB-lite"/>
    </source>
</evidence>
<dbReference type="AlphaFoldDB" id="A0A9D1VXC8"/>
<comment type="caution">
    <text evidence="5">The sequence shown here is derived from an EMBL/GenBank/DDBJ whole genome shotgun (WGS) entry which is preliminary data.</text>
</comment>
<evidence type="ECO:0000256" key="1">
    <source>
        <dbReference type="ARBA" id="ARBA00022801"/>
    </source>
</evidence>
<proteinExistence type="predicted"/>
<feature type="domain" description="Beta-Casp" evidence="4">
    <location>
        <begin position="236"/>
        <end position="360"/>
    </location>
</feature>
<keyword evidence="1" id="KW-0378">Hydrolase</keyword>